<dbReference type="Proteomes" id="UP001163739">
    <property type="component" value="Chromosome"/>
</dbReference>
<proteinExistence type="predicted"/>
<evidence type="ECO:0000313" key="3">
    <source>
        <dbReference type="EMBL" id="UZE94497.1"/>
    </source>
</evidence>
<organism evidence="3 4">
    <name type="scientific">Alkalimarinus alittae</name>
    <dbReference type="NCBI Taxonomy" id="2961619"/>
    <lineage>
        <taxon>Bacteria</taxon>
        <taxon>Pseudomonadati</taxon>
        <taxon>Pseudomonadota</taxon>
        <taxon>Gammaproteobacteria</taxon>
        <taxon>Alteromonadales</taxon>
        <taxon>Alteromonadaceae</taxon>
        <taxon>Alkalimarinus</taxon>
    </lineage>
</organism>
<dbReference type="InterPro" id="IPR000073">
    <property type="entry name" value="AB_hydrolase_1"/>
</dbReference>
<keyword evidence="1" id="KW-0732">Signal</keyword>
<feature type="signal peptide" evidence="1">
    <location>
        <begin position="1"/>
        <end position="22"/>
    </location>
</feature>
<evidence type="ECO:0000256" key="1">
    <source>
        <dbReference type="SAM" id="SignalP"/>
    </source>
</evidence>
<dbReference type="Gene3D" id="3.40.50.1820">
    <property type="entry name" value="alpha/beta hydrolase"/>
    <property type="match status" value="1"/>
</dbReference>
<feature type="domain" description="AB hydrolase-1" evidence="2">
    <location>
        <begin position="37"/>
        <end position="184"/>
    </location>
</feature>
<protein>
    <submittedName>
        <fullName evidence="3">Triacylglycerol lipase</fullName>
    </submittedName>
</protein>
<name>A0ABY6MXE3_9ALTE</name>
<evidence type="ECO:0000259" key="2">
    <source>
        <dbReference type="Pfam" id="PF00561"/>
    </source>
</evidence>
<dbReference type="RefSeq" id="WP_265045989.1">
    <property type="nucleotide sequence ID" value="NZ_CP100390.1"/>
</dbReference>
<gene>
    <name evidence="3" type="ORF">NKI27_10385</name>
</gene>
<dbReference type="InterPro" id="IPR029058">
    <property type="entry name" value="AB_hydrolase_fold"/>
</dbReference>
<evidence type="ECO:0000313" key="4">
    <source>
        <dbReference type="Proteomes" id="UP001163739"/>
    </source>
</evidence>
<dbReference type="SUPFAM" id="SSF53474">
    <property type="entry name" value="alpha/beta-Hydrolases"/>
    <property type="match status" value="1"/>
</dbReference>
<sequence length="318" mass="33933">MKKILIPLATVLTIALSSQAQAGWFSDFFSYTKTKHPIVLVPGIFAFDTIAGIDYWYQIPASLEAKGAEVHVAKINAFDSSAMRGEALIAQLEEIQAASGGSIQKFNLMGHSQGGMTARYVMNVRPDLVASVTTMATPHTGSPLADLVTDIAPPESVQGVLFEVFANTVGNLVNLLSDNKKDQSDIYAMLGEFNEAGAAQFNANFPLGLPASECGAGPSNVTINGENIKLYSWGGTGHLTGGLDISDALFAITSLAFDEANDGVTGICSSHFGSILRDDYFMNHLDINNHVLGLVSIFETNPKTVFKNHANRLKKAGM</sequence>
<reference evidence="3" key="1">
    <citation type="submission" date="2022-06" db="EMBL/GenBank/DDBJ databases">
        <title>Alkalimarinus sp. nov., isolated from gut of a Alitta virens.</title>
        <authorList>
            <person name="Yang A.I."/>
            <person name="Shin N.-R."/>
        </authorList>
    </citation>
    <scope>NUCLEOTIDE SEQUENCE</scope>
    <source>
        <strain evidence="3">A2M4</strain>
    </source>
</reference>
<feature type="chain" id="PRO_5047430185" evidence="1">
    <location>
        <begin position="23"/>
        <end position="318"/>
    </location>
</feature>
<keyword evidence="4" id="KW-1185">Reference proteome</keyword>
<dbReference type="Pfam" id="PF00561">
    <property type="entry name" value="Abhydrolase_1"/>
    <property type="match status" value="1"/>
</dbReference>
<accession>A0ABY6MXE3</accession>
<dbReference type="EMBL" id="CP100390">
    <property type="protein sequence ID" value="UZE94497.1"/>
    <property type="molecule type" value="Genomic_DNA"/>
</dbReference>